<protein>
    <submittedName>
        <fullName evidence="4">CHAT domain-containing protein</fullName>
    </submittedName>
</protein>
<feature type="domain" description="CHAT" evidence="3">
    <location>
        <begin position="745"/>
        <end position="1045"/>
    </location>
</feature>
<keyword evidence="1" id="KW-0802">TPR repeat</keyword>
<keyword evidence="2" id="KW-1133">Transmembrane helix</keyword>
<evidence type="ECO:0000259" key="3">
    <source>
        <dbReference type="Pfam" id="PF12770"/>
    </source>
</evidence>
<evidence type="ECO:0000256" key="2">
    <source>
        <dbReference type="SAM" id="Phobius"/>
    </source>
</evidence>
<feature type="transmembrane region" description="Helical" evidence="2">
    <location>
        <begin position="1057"/>
        <end position="1075"/>
    </location>
</feature>
<keyword evidence="2" id="KW-0812">Transmembrane</keyword>
<keyword evidence="2" id="KW-0472">Membrane</keyword>
<dbReference type="PROSITE" id="PS50005">
    <property type="entry name" value="TPR"/>
    <property type="match status" value="1"/>
</dbReference>
<dbReference type="Pfam" id="PF12770">
    <property type="entry name" value="CHAT"/>
    <property type="match status" value="1"/>
</dbReference>
<dbReference type="AlphaFoldDB" id="A0A410G5V7"/>
<keyword evidence="5" id="KW-1185">Reference proteome</keyword>
<dbReference type="PANTHER" id="PTHR10098">
    <property type="entry name" value="RAPSYN-RELATED"/>
    <property type="match status" value="1"/>
</dbReference>
<dbReference type="SMART" id="SM00028">
    <property type="entry name" value="TPR"/>
    <property type="match status" value="6"/>
</dbReference>
<gene>
    <name evidence="4" type="ORF">EI546_13420</name>
</gene>
<dbReference type="Gene3D" id="1.25.40.10">
    <property type="entry name" value="Tetratricopeptide repeat domain"/>
    <property type="match status" value="2"/>
</dbReference>
<proteinExistence type="predicted"/>
<dbReference type="InterPro" id="IPR019734">
    <property type="entry name" value="TPR_rpt"/>
</dbReference>
<dbReference type="InterPro" id="IPR024983">
    <property type="entry name" value="CHAT_dom"/>
</dbReference>
<dbReference type="SUPFAM" id="SSF48452">
    <property type="entry name" value="TPR-like"/>
    <property type="match status" value="3"/>
</dbReference>
<sequence>MRKKYRKNTLLFLFIAFVFFFKGISQERISSVKEIQNLIEGDSLTRARTETQKALTYYRSKKLYDSLYSFIQFEGSFKLNNGDKMKALKKAEILTEEIKKNAHPHFIVEAITELGWIYDDMGQQKKAYDLLESAIPYALKNTEPQSTDLAGVQYRMGYYAAHLGDFPLANNHYQRALRLLKKSGKPDYVFYNQVYNALGGMMWQESKLDSAKYYFQEAVKVLEKTDENDIMNRYYRPALVKLNLSVLWNALGKNQEAISISQEAIAGFQEYINRSTDESRIFKAKGNQCMVMDNMASFYNTIGQHQRSLELLEYSYEQKKKLYDSNNTYLIISLVNLASAKTASRDFEDAAADADEALELLKSSASADLYWQAAALSTRASIYQAMDDVENAAIYFERAEQVYRESMGPNYTKDFLEQLLEHSLFAARNNLREKAISLARETYDFTHTGDFKNTIQEFNHIINLAQVHYILKDYREAEKYSSEALAFSNIRKDVKISPTDSILGQFRKPQALLINAASKYHLSENKNPQLLKSLLEEINKGIAILDHRKKVVNNNDDIAILLAENEELLDFTEKLRLELYQLTQDEKYLDKLISLHESSIYNRIRSRLNLRENLAFQHVPQKLVVRESELKGKLASSLDDSETGDISAFFEASENWDNFLDSLKQQYPKYYKMRYATIEEPINDLQQKIPENTTVIRYIFIEDALYAFVVSSSIKKMIKLNWEKLENGISNLSENNFSVSEISPKLHKLYQVLWFPLESFVKTKNVVIVPDRELFNLSFETLTPEPIKDFKEMATNSLLAKYNISYNFSLLLYKDKNKVANFSSEYIAFAPGFTKKMKEDYKMAIKDSVNLDKTYLTLLPQPFSEDLVKEYSRIFDGEYYINENASKDLFIDRAKEHKIIHIGTHAESNNVSPELSRLIFAKRTDDKQDYDANSLYSYEIYNIDLSSNLAILTACETGKPTYQAGEGMISLAHAFNYAGSESILTSLWEIDEVSSTEIVRRFYENLAKGLPKDEALRNAKLEYIKSARGRTAAPQYWAGLVLIGDTTPIDLDTGISWMWYGAVGIVILLILFLLLQGLKRRKSSEFQEKNSS</sequence>
<organism evidence="4 5">
    <name type="scientific">Aequorivita ciconiae</name>
    <dbReference type="NCBI Taxonomy" id="2494375"/>
    <lineage>
        <taxon>Bacteria</taxon>
        <taxon>Pseudomonadati</taxon>
        <taxon>Bacteroidota</taxon>
        <taxon>Flavobacteriia</taxon>
        <taxon>Flavobacteriales</taxon>
        <taxon>Flavobacteriaceae</taxon>
        <taxon>Aequorivita</taxon>
    </lineage>
</organism>
<feature type="repeat" description="TPR" evidence="1">
    <location>
        <begin position="150"/>
        <end position="183"/>
    </location>
</feature>
<dbReference type="PANTHER" id="PTHR10098:SF108">
    <property type="entry name" value="TETRATRICOPEPTIDE REPEAT PROTEIN 28"/>
    <property type="match status" value="1"/>
</dbReference>
<evidence type="ECO:0000256" key="1">
    <source>
        <dbReference type="PROSITE-ProRule" id="PRU00339"/>
    </source>
</evidence>
<name>A0A410G5V7_9FLAO</name>
<reference evidence="4 5" key="1">
    <citation type="submission" date="2019-01" db="EMBL/GenBank/DDBJ databases">
        <title>Complete genome sequencing of Aequorivita sp. H23M31.</title>
        <authorList>
            <person name="Bae J.-W."/>
        </authorList>
    </citation>
    <scope>NUCLEOTIDE SEQUENCE [LARGE SCALE GENOMIC DNA]</scope>
    <source>
        <strain evidence="4 5">H23M31</strain>
    </source>
</reference>
<evidence type="ECO:0000313" key="5">
    <source>
        <dbReference type="Proteomes" id="UP000285517"/>
    </source>
</evidence>
<dbReference type="Proteomes" id="UP000285517">
    <property type="component" value="Chromosome"/>
</dbReference>
<evidence type="ECO:0000313" key="4">
    <source>
        <dbReference type="EMBL" id="QAA82656.1"/>
    </source>
</evidence>
<dbReference type="KEGG" id="aev:EI546_13420"/>
<dbReference type="InterPro" id="IPR011990">
    <property type="entry name" value="TPR-like_helical_dom_sf"/>
</dbReference>
<accession>A0A410G5V7</accession>
<dbReference type="Pfam" id="PF13424">
    <property type="entry name" value="TPR_12"/>
    <property type="match status" value="2"/>
</dbReference>
<dbReference type="RefSeq" id="WP_128251021.1">
    <property type="nucleotide sequence ID" value="NZ_CP034951.1"/>
</dbReference>
<dbReference type="OrthoDB" id="9771112at2"/>
<dbReference type="EMBL" id="CP034951">
    <property type="protein sequence ID" value="QAA82656.1"/>
    <property type="molecule type" value="Genomic_DNA"/>
</dbReference>